<dbReference type="InterPro" id="IPR012133">
    <property type="entry name" value="Alpha-hydoxy_acid_DH_FMN"/>
</dbReference>
<comment type="caution">
    <text evidence="7">The sequence shown here is derived from an EMBL/GenBank/DDBJ whole genome shotgun (WGS) entry which is preliminary data.</text>
</comment>
<evidence type="ECO:0000313" key="8">
    <source>
        <dbReference type="Proteomes" id="UP001501581"/>
    </source>
</evidence>
<dbReference type="SUPFAM" id="SSF51395">
    <property type="entry name" value="FMN-linked oxidoreductases"/>
    <property type="match status" value="1"/>
</dbReference>
<keyword evidence="2" id="KW-0285">Flavoprotein</keyword>
<evidence type="ECO:0000256" key="3">
    <source>
        <dbReference type="ARBA" id="ARBA00022643"/>
    </source>
</evidence>
<organism evidence="7 8">
    <name type="scientific">Nocardioides dubius</name>
    <dbReference type="NCBI Taxonomy" id="317019"/>
    <lineage>
        <taxon>Bacteria</taxon>
        <taxon>Bacillati</taxon>
        <taxon>Actinomycetota</taxon>
        <taxon>Actinomycetes</taxon>
        <taxon>Propionibacteriales</taxon>
        <taxon>Nocardioidaceae</taxon>
        <taxon>Nocardioides</taxon>
    </lineage>
</organism>
<dbReference type="Proteomes" id="UP001501581">
    <property type="component" value="Unassembled WGS sequence"/>
</dbReference>
<keyword evidence="4" id="KW-0560">Oxidoreductase</keyword>
<evidence type="ECO:0000259" key="6">
    <source>
        <dbReference type="PROSITE" id="PS51349"/>
    </source>
</evidence>
<evidence type="ECO:0000313" key="7">
    <source>
        <dbReference type="EMBL" id="GAA1107031.1"/>
    </source>
</evidence>
<keyword evidence="3" id="KW-0288">FMN</keyword>
<dbReference type="EMBL" id="BAAALG010000011">
    <property type="protein sequence ID" value="GAA1107031.1"/>
    <property type="molecule type" value="Genomic_DNA"/>
</dbReference>
<comment type="similarity">
    <text evidence="5">Belongs to the FMN-dependent alpha-hydroxy acid dehydrogenase family.</text>
</comment>
<protein>
    <submittedName>
        <fullName evidence="7">Alpha-hydroxy acid oxidase</fullName>
    </submittedName>
</protein>
<dbReference type="InterPro" id="IPR000262">
    <property type="entry name" value="FMN-dep_DH"/>
</dbReference>
<evidence type="ECO:0000256" key="1">
    <source>
        <dbReference type="ARBA" id="ARBA00001917"/>
    </source>
</evidence>
<gene>
    <name evidence="7" type="ORF">GCM10009668_28650</name>
</gene>
<dbReference type="PROSITE" id="PS00557">
    <property type="entry name" value="FMN_HYDROXY_ACID_DH_1"/>
    <property type="match status" value="1"/>
</dbReference>
<dbReference type="Pfam" id="PF01070">
    <property type="entry name" value="FMN_dh"/>
    <property type="match status" value="1"/>
</dbReference>
<comment type="cofactor">
    <cofactor evidence="1">
        <name>FMN</name>
        <dbReference type="ChEBI" id="CHEBI:58210"/>
    </cofactor>
</comment>
<evidence type="ECO:0000256" key="4">
    <source>
        <dbReference type="ARBA" id="ARBA00023002"/>
    </source>
</evidence>
<dbReference type="PANTHER" id="PTHR10578:SF107">
    <property type="entry name" value="2-HYDROXYACID OXIDASE 1"/>
    <property type="match status" value="1"/>
</dbReference>
<dbReference type="CDD" id="cd02809">
    <property type="entry name" value="alpha_hydroxyacid_oxid_FMN"/>
    <property type="match status" value="1"/>
</dbReference>
<dbReference type="RefSeq" id="WP_343995485.1">
    <property type="nucleotide sequence ID" value="NZ_BAAALG010000011.1"/>
</dbReference>
<reference evidence="7 8" key="1">
    <citation type="journal article" date="2019" name="Int. J. Syst. Evol. Microbiol.">
        <title>The Global Catalogue of Microorganisms (GCM) 10K type strain sequencing project: providing services to taxonomists for standard genome sequencing and annotation.</title>
        <authorList>
            <consortium name="The Broad Institute Genomics Platform"/>
            <consortium name="The Broad Institute Genome Sequencing Center for Infectious Disease"/>
            <person name="Wu L."/>
            <person name="Ma J."/>
        </authorList>
    </citation>
    <scope>NUCLEOTIDE SEQUENCE [LARGE SCALE GENOMIC DNA]</scope>
    <source>
        <strain evidence="7 8">JCM 13008</strain>
    </source>
</reference>
<dbReference type="InterPro" id="IPR037396">
    <property type="entry name" value="FMN_HAD"/>
</dbReference>
<dbReference type="PANTHER" id="PTHR10578">
    <property type="entry name" value="S -2-HYDROXY-ACID OXIDASE-RELATED"/>
    <property type="match status" value="1"/>
</dbReference>
<dbReference type="InterPro" id="IPR013785">
    <property type="entry name" value="Aldolase_TIM"/>
</dbReference>
<feature type="domain" description="FMN hydroxy acid dehydrogenase" evidence="6">
    <location>
        <begin position="11"/>
        <end position="391"/>
    </location>
</feature>
<dbReference type="InterPro" id="IPR008259">
    <property type="entry name" value="FMN_hydac_DH_AS"/>
</dbReference>
<keyword evidence="8" id="KW-1185">Reference proteome</keyword>
<name>A0ABN1TX37_9ACTN</name>
<sequence length="391" mass="42135">MRVGPFQVQARSDHAPLTVEDWRRRARRRLPRMVWEYVENGADDESALRGNRQAFAAWSLRQRALAGIAEVDLTAKIAGEELSLPVVLAPTGLIGAVHGQGDLAAARAAERAGTRLVLSTGSSYSIEEVAQATSADHWFQLYPWGDRELTGGLLARARRSGYTALFVTVDVPVVGNRLGERRHGMGIPPVLTPGRMLSAGLRPAWSARYLRHRRVALRNLVEPGQSARMLETAQRQAVNLRPDLAWSDLAWMRDQWAGPMFVKGILDAEDAVRAAEIGADGVVVSNHGGRQLGSAPATLDALREVVAAVGDRLEVLMDGGVRCGTDVVKALALGANGVLVGRPYVYGLAGAGEAGVADVLAIFEAELRRTLHLMGVRAATDLGREHLLPAR</sequence>
<proteinExistence type="inferred from homology"/>
<evidence type="ECO:0000256" key="5">
    <source>
        <dbReference type="ARBA" id="ARBA00024042"/>
    </source>
</evidence>
<evidence type="ECO:0000256" key="2">
    <source>
        <dbReference type="ARBA" id="ARBA00022630"/>
    </source>
</evidence>
<dbReference type="PIRSF" id="PIRSF000138">
    <property type="entry name" value="Al-hdrx_acd_dh"/>
    <property type="match status" value="1"/>
</dbReference>
<accession>A0ABN1TX37</accession>
<dbReference type="Gene3D" id="3.20.20.70">
    <property type="entry name" value="Aldolase class I"/>
    <property type="match status" value="1"/>
</dbReference>
<dbReference type="PROSITE" id="PS51349">
    <property type="entry name" value="FMN_HYDROXY_ACID_DH_2"/>
    <property type="match status" value="1"/>
</dbReference>